<proteinExistence type="predicted"/>
<dbReference type="AlphaFoldDB" id="S7J6M4"/>
<name>S7J6M4_9CHLA</name>
<feature type="non-terminal residue" evidence="1">
    <location>
        <position position="1"/>
    </location>
</feature>
<protein>
    <submittedName>
        <fullName evidence="1">Uncharacterized protein</fullName>
    </submittedName>
</protein>
<gene>
    <name evidence="1" type="ORF">CP10139811_1342</name>
</gene>
<dbReference type="Proteomes" id="UP000016200">
    <property type="component" value="Unassembled WGS sequence"/>
</dbReference>
<sequence length="45" mass="5284">GSIRNIINAMHKFEVTISLTIVFHTMIRIKGTVTENKRHYFYCSI</sequence>
<evidence type="ECO:0000313" key="1">
    <source>
        <dbReference type="EMBL" id="EPP35772.1"/>
    </source>
</evidence>
<dbReference type="HOGENOM" id="CLU_3192777_0_0_0"/>
<reference evidence="1 2" key="1">
    <citation type="submission" date="2013-04" db="EMBL/GenBank/DDBJ databases">
        <title>Genome sequence of Chlamydia psittaci 10-1398/11.</title>
        <authorList>
            <person name="Huot-Creasy H."/>
            <person name="McCracken C.L."/>
            <person name="Humphries M."/>
            <person name="Sachse K."/>
            <person name="Laroucau K."/>
            <person name="Bavoil P."/>
            <person name="Myers G.S."/>
        </authorList>
    </citation>
    <scope>NUCLEOTIDE SEQUENCE [LARGE SCALE GENOMIC DNA]</scope>
    <source>
        <strain evidence="1 2">10_1398_11</strain>
    </source>
</reference>
<evidence type="ECO:0000313" key="2">
    <source>
        <dbReference type="Proteomes" id="UP000016200"/>
    </source>
</evidence>
<organism evidence="1 2">
    <name type="scientific">Chlamydia ibidis</name>
    <dbReference type="NCBI Taxonomy" id="1405396"/>
    <lineage>
        <taxon>Bacteria</taxon>
        <taxon>Pseudomonadati</taxon>
        <taxon>Chlamydiota</taxon>
        <taxon>Chlamydiia</taxon>
        <taxon>Chlamydiales</taxon>
        <taxon>Chlamydiaceae</taxon>
        <taxon>Chlamydia/Chlamydophila group</taxon>
        <taxon>Chlamydia</taxon>
    </lineage>
</organism>
<comment type="caution">
    <text evidence="1">The sequence shown here is derived from an EMBL/GenBank/DDBJ whole genome shotgun (WGS) entry which is preliminary data.</text>
</comment>
<dbReference type="EMBL" id="ATNB01000004">
    <property type="protein sequence ID" value="EPP35772.1"/>
    <property type="molecule type" value="Genomic_DNA"/>
</dbReference>
<accession>S7J6M4</accession>